<keyword evidence="3" id="KW-0808">Transferase</keyword>
<dbReference type="Pfam" id="PF13649">
    <property type="entry name" value="Methyltransf_25"/>
    <property type="match status" value="1"/>
</dbReference>
<keyword evidence="4" id="KW-1185">Reference proteome</keyword>
<dbReference type="InterPro" id="IPR029063">
    <property type="entry name" value="SAM-dependent_MTases_sf"/>
</dbReference>
<feature type="domain" description="Methyltransferase" evidence="2">
    <location>
        <begin position="39"/>
        <end position="93"/>
    </location>
</feature>
<evidence type="ECO:0000256" key="1">
    <source>
        <dbReference type="SAM" id="MobiDB-lite"/>
    </source>
</evidence>
<dbReference type="EMBL" id="JARHTQ010000030">
    <property type="protein sequence ID" value="MDF2260128.1"/>
    <property type="molecule type" value="Genomic_DNA"/>
</dbReference>
<evidence type="ECO:0000259" key="2">
    <source>
        <dbReference type="Pfam" id="PF13649"/>
    </source>
</evidence>
<feature type="compositionally biased region" description="Polar residues" evidence="1">
    <location>
        <begin position="108"/>
        <end position="131"/>
    </location>
</feature>
<dbReference type="GO" id="GO:0008168">
    <property type="term" value="F:methyltransferase activity"/>
    <property type="evidence" value="ECO:0007669"/>
    <property type="project" value="UniProtKB-KW"/>
</dbReference>
<name>A0ABT5Z8S7_9ACTN</name>
<evidence type="ECO:0000313" key="4">
    <source>
        <dbReference type="Proteomes" id="UP001220022"/>
    </source>
</evidence>
<evidence type="ECO:0000313" key="3">
    <source>
        <dbReference type="EMBL" id="MDF2260128.1"/>
    </source>
</evidence>
<sequence>MTTPRWDPEQYPRFTDERIRPLRELPARVPALPAAPAALDLGCGPGNSTTVIRERWPEAAITGVDDSAETLRTAHATGEPSADHLLADAAEYDPAPARPGLWDGQPGTVHSNCSMRSRQSPSPTDHMSTTADIDDSHTALIG</sequence>
<reference evidence="3 4" key="1">
    <citation type="submission" date="2023-03" db="EMBL/GenBank/DDBJ databases">
        <title>Draft genome sequence of type strain Streptomyces ferralitis JCM 14344.</title>
        <authorList>
            <person name="Klaysubun C."/>
            <person name="Duangmal K."/>
        </authorList>
    </citation>
    <scope>NUCLEOTIDE SEQUENCE [LARGE SCALE GENOMIC DNA]</scope>
    <source>
        <strain evidence="3 4">JCM 14344</strain>
    </source>
</reference>
<dbReference type="RefSeq" id="WP_275820427.1">
    <property type="nucleotide sequence ID" value="NZ_BAAANM010000032.1"/>
</dbReference>
<comment type="caution">
    <text evidence="3">The sequence shown here is derived from an EMBL/GenBank/DDBJ whole genome shotgun (WGS) entry which is preliminary data.</text>
</comment>
<protein>
    <submittedName>
        <fullName evidence="3">Methyltransferase domain-containing protein</fullName>
    </submittedName>
</protein>
<gene>
    <name evidence="3" type="ORF">P2L57_31745</name>
</gene>
<proteinExistence type="predicted"/>
<dbReference type="CDD" id="cd02440">
    <property type="entry name" value="AdoMet_MTases"/>
    <property type="match status" value="1"/>
</dbReference>
<dbReference type="GO" id="GO:0032259">
    <property type="term" value="P:methylation"/>
    <property type="evidence" value="ECO:0007669"/>
    <property type="project" value="UniProtKB-KW"/>
</dbReference>
<dbReference type="InterPro" id="IPR041698">
    <property type="entry name" value="Methyltransf_25"/>
</dbReference>
<feature type="region of interest" description="Disordered" evidence="1">
    <location>
        <begin position="75"/>
        <end position="142"/>
    </location>
</feature>
<accession>A0ABT5Z8S7</accession>
<dbReference type="Proteomes" id="UP001220022">
    <property type="component" value="Unassembled WGS sequence"/>
</dbReference>
<dbReference type="Gene3D" id="3.40.50.150">
    <property type="entry name" value="Vaccinia Virus protein VP39"/>
    <property type="match status" value="1"/>
</dbReference>
<dbReference type="SUPFAM" id="SSF53335">
    <property type="entry name" value="S-adenosyl-L-methionine-dependent methyltransferases"/>
    <property type="match status" value="1"/>
</dbReference>
<organism evidence="3 4">
    <name type="scientific">Streptantibioticus ferralitis</name>
    <dbReference type="NCBI Taxonomy" id="236510"/>
    <lineage>
        <taxon>Bacteria</taxon>
        <taxon>Bacillati</taxon>
        <taxon>Actinomycetota</taxon>
        <taxon>Actinomycetes</taxon>
        <taxon>Kitasatosporales</taxon>
        <taxon>Streptomycetaceae</taxon>
        <taxon>Streptantibioticus</taxon>
    </lineage>
</organism>
<keyword evidence="3" id="KW-0489">Methyltransferase</keyword>